<dbReference type="RefSeq" id="WP_090933785.1">
    <property type="nucleotide sequence ID" value="NZ_FNDJ01000009.1"/>
</dbReference>
<keyword evidence="3" id="KW-1185">Reference proteome</keyword>
<protein>
    <submittedName>
        <fullName evidence="2">Uncharacterized protein</fullName>
    </submittedName>
</protein>
<feature type="transmembrane region" description="Helical" evidence="1">
    <location>
        <begin position="40"/>
        <end position="58"/>
    </location>
</feature>
<evidence type="ECO:0000313" key="3">
    <source>
        <dbReference type="Proteomes" id="UP000199202"/>
    </source>
</evidence>
<gene>
    <name evidence="2" type="ORF">SAMN05421869_109191</name>
</gene>
<dbReference type="Proteomes" id="UP000199202">
    <property type="component" value="Unassembled WGS sequence"/>
</dbReference>
<dbReference type="AlphaFoldDB" id="A0A1G8RUV8"/>
<proteinExistence type="predicted"/>
<organism evidence="2 3">
    <name type="scientific">Nonomuraea jiangxiensis</name>
    <dbReference type="NCBI Taxonomy" id="633440"/>
    <lineage>
        <taxon>Bacteria</taxon>
        <taxon>Bacillati</taxon>
        <taxon>Actinomycetota</taxon>
        <taxon>Actinomycetes</taxon>
        <taxon>Streptosporangiales</taxon>
        <taxon>Streptosporangiaceae</taxon>
        <taxon>Nonomuraea</taxon>
    </lineage>
</organism>
<name>A0A1G8RUV8_9ACTN</name>
<evidence type="ECO:0000256" key="1">
    <source>
        <dbReference type="SAM" id="Phobius"/>
    </source>
</evidence>
<evidence type="ECO:0000313" key="2">
    <source>
        <dbReference type="EMBL" id="SDJ20742.1"/>
    </source>
</evidence>
<keyword evidence="1" id="KW-0472">Membrane</keyword>
<keyword evidence="1" id="KW-1133">Transmembrane helix</keyword>
<sequence>MLELSRPARPQGAHLRIDPAAYQNFNIDYFELVRRVPWKLTLLSLTGLLVAASLMMCLDRIVRASL</sequence>
<keyword evidence="1" id="KW-0812">Transmembrane</keyword>
<reference evidence="2 3" key="1">
    <citation type="submission" date="2016-10" db="EMBL/GenBank/DDBJ databases">
        <authorList>
            <person name="de Groot N.N."/>
        </authorList>
    </citation>
    <scope>NUCLEOTIDE SEQUENCE [LARGE SCALE GENOMIC DNA]</scope>
    <source>
        <strain evidence="2 3">CGMCC 4.6533</strain>
    </source>
</reference>
<accession>A0A1G8RUV8</accession>
<dbReference type="EMBL" id="FNDJ01000009">
    <property type="protein sequence ID" value="SDJ20742.1"/>
    <property type="molecule type" value="Genomic_DNA"/>
</dbReference>